<dbReference type="Pfam" id="PF26002">
    <property type="entry name" value="Beta-barrel_AprE"/>
    <property type="match status" value="1"/>
</dbReference>
<comment type="similarity">
    <text evidence="2 9">Belongs to the membrane fusion protein (MFP) (TC 8.A.1) family.</text>
</comment>
<gene>
    <name evidence="13" type="ORF">Metal_2567</name>
</gene>
<evidence type="ECO:0000313" key="14">
    <source>
        <dbReference type="Proteomes" id="UP000005090"/>
    </source>
</evidence>
<accession>H8GIU3</accession>
<evidence type="ECO:0000256" key="6">
    <source>
        <dbReference type="ARBA" id="ARBA00022692"/>
    </source>
</evidence>
<dbReference type="InterPro" id="IPR058781">
    <property type="entry name" value="HH_AprE-like"/>
</dbReference>
<evidence type="ECO:0000256" key="5">
    <source>
        <dbReference type="ARBA" id="ARBA00022519"/>
    </source>
</evidence>
<comment type="subcellular location">
    <subcellularLocation>
        <location evidence="1 9">Cell inner membrane</location>
        <topology evidence="1 9">Single-pass membrane protein</topology>
    </subcellularLocation>
</comment>
<feature type="domain" description="AprE-like beta-barrel" evidence="12">
    <location>
        <begin position="340"/>
        <end position="430"/>
    </location>
</feature>
<evidence type="ECO:0000256" key="3">
    <source>
        <dbReference type="ARBA" id="ARBA00022448"/>
    </source>
</evidence>
<dbReference type="PRINTS" id="PR01490">
    <property type="entry name" value="RTXTOXIND"/>
</dbReference>
<keyword evidence="10" id="KW-0175">Coiled coil</keyword>
<keyword evidence="6 9" id="KW-0812">Transmembrane</keyword>
<dbReference type="Gene3D" id="2.40.30.170">
    <property type="match status" value="1"/>
</dbReference>
<keyword evidence="7 9" id="KW-1133">Transmembrane helix</keyword>
<organism evidence="13 14">
    <name type="scientific">Methylomicrobium album BG8</name>
    <dbReference type="NCBI Taxonomy" id="686340"/>
    <lineage>
        <taxon>Bacteria</taxon>
        <taxon>Pseudomonadati</taxon>
        <taxon>Pseudomonadota</taxon>
        <taxon>Gammaproteobacteria</taxon>
        <taxon>Methylococcales</taxon>
        <taxon>Methylococcaceae</taxon>
        <taxon>Methylomicrobium</taxon>
    </lineage>
</organism>
<evidence type="ECO:0000256" key="10">
    <source>
        <dbReference type="SAM" id="Coils"/>
    </source>
</evidence>
<keyword evidence="4 9" id="KW-1003">Cell membrane</keyword>
<keyword evidence="8 9" id="KW-0472">Membrane</keyword>
<keyword evidence="14" id="KW-1185">Reference proteome</keyword>
<protein>
    <recommendedName>
        <fullName evidence="9">Membrane fusion protein (MFP) family protein</fullName>
    </recommendedName>
</protein>
<evidence type="ECO:0000256" key="2">
    <source>
        <dbReference type="ARBA" id="ARBA00009477"/>
    </source>
</evidence>
<dbReference type="Pfam" id="PF25994">
    <property type="entry name" value="HH_AprE"/>
    <property type="match status" value="1"/>
</dbReference>
<feature type="coiled-coil region" evidence="10">
    <location>
        <begin position="271"/>
        <end position="298"/>
    </location>
</feature>
<reference evidence="13 14" key="1">
    <citation type="journal article" date="2013" name="Genome Announc.">
        <title>Genome Sequence of the Obligate Gammaproteobacterial Methanotroph Methylomicrobium album Strain BG8.</title>
        <authorList>
            <person name="Kits K.D."/>
            <person name="Kalyuzhnaya M.G."/>
            <person name="Klotz M.G."/>
            <person name="Jetten M.S."/>
            <person name="Op den Camp H.J."/>
            <person name="Vuilleumier S."/>
            <person name="Bringel F."/>
            <person name="Dispirito A.A."/>
            <person name="Murrell J.C."/>
            <person name="Bruce D."/>
            <person name="Cheng J.F."/>
            <person name="Copeland A."/>
            <person name="Goodwin L."/>
            <person name="Hauser L."/>
            <person name="Lajus A."/>
            <person name="Land M.L."/>
            <person name="Lapidus A."/>
            <person name="Lucas S."/>
            <person name="Medigue C."/>
            <person name="Pitluck S."/>
            <person name="Woyke T."/>
            <person name="Zeytun A."/>
            <person name="Stein L.Y."/>
        </authorList>
    </citation>
    <scope>NUCLEOTIDE SEQUENCE [LARGE SCALE GENOMIC DNA]</scope>
    <source>
        <strain evidence="13 14">BG8</strain>
    </source>
</reference>
<feature type="domain" description="AprE-like long alpha-helical hairpin" evidence="11">
    <location>
        <begin position="116"/>
        <end position="297"/>
    </location>
</feature>
<evidence type="ECO:0000256" key="7">
    <source>
        <dbReference type="ARBA" id="ARBA00022989"/>
    </source>
</evidence>
<dbReference type="AlphaFoldDB" id="H8GIU3"/>
<dbReference type="InterPro" id="IPR050739">
    <property type="entry name" value="MFP"/>
</dbReference>
<evidence type="ECO:0000256" key="9">
    <source>
        <dbReference type="RuleBase" id="RU365093"/>
    </source>
</evidence>
<evidence type="ECO:0000256" key="1">
    <source>
        <dbReference type="ARBA" id="ARBA00004377"/>
    </source>
</evidence>
<name>H8GIU3_METAL</name>
<dbReference type="InterPro" id="IPR006144">
    <property type="entry name" value="Secretion_HlyD_CS"/>
</dbReference>
<evidence type="ECO:0000256" key="4">
    <source>
        <dbReference type="ARBA" id="ARBA00022475"/>
    </source>
</evidence>
<dbReference type="eggNOG" id="COG0845">
    <property type="taxonomic scope" value="Bacteria"/>
</dbReference>
<proteinExistence type="inferred from homology"/>
<feature type="coiled-coil region" evidence="10">
    <location>
        <begin position="169"/>
        <end position="210"/>
    </location>
</feature>
<evidence type="ECO:0000313" key="13">
    <source>
        <dbReference type="EMBL" id="EIC30283.1"/>
    </source>
</evidence>
<sequence>MNLLKKITEFNAEQQQLSEDKDFVSDINAVNLYGVPIHSHLILLLSFAFIVIALLWAGFATLDEVTRGSGKIIPSSHIQIVQNLEGGILSKILVKEGDQVVKGQELLQLDDVRFASSFNETKLKYYELLANNARLTAETTDQPLAIPQEVVDNAPELADHAEQLYRSRLSELEASTSVLSQQVRQKEQELVELKSKQEQLSRSYQLLQKEVQMSEPLVANGALSEVEMLRLRRSANDLLGELDSAKLSIPRIQAYLSENKSKLAEMKIRFRTEALKELNETKAELDRTKASTLALEDRVTRTRILSPVNGTIKQLKISTIGGVIQPGMDLIEIVPIDDTLLVEAQIRPADIAFLHPGQDAMVKLTAYDFSIYGGLKAKLEHISADTIINEEDKKSYYLIRLRTGKNYLEKNGEKLHIITGMNADVDILTGKKTVLDYLMKPILKAKQHAMRER</sequence>
<dbReference type="RefSeq" id="WP_005372847.1">
    <property type="nucleotide sequence ID" value="NZ_CM001475.1"/>
</dbReference>
<evidence type="ECO:0000256" key="8">
    <source>
        <dbReference type="ARBA" id="ARBA00023136"/>
    </source>
</evidence>
<keyword evidence="5 9" id="KW-0997">Cell inner membrane</keyword>
<dbReference type="InterPro" id="IPR058982">
    <property type="entry name" value="Beta-barrel_AprE"/>
</dbReference>
<dbReference type="PROSITE" id="PS00543">
    <property type="entry name" value="HLYD_FAMILY"/>
    <property type="match status" value="1"/>
</dbReference>
<dbReference type="HOGENOM" id="CLU_023976_8_0_6"/>
<keyword evidence="3 9" id="KW-0813">Transport</keyword>
<evidence type="ECO:0000259" key="12">
    <source>
        <dbReference type="Pfam" id="PF26002"/>
    </source>
</evidence>
<dbReference type="GO" id="GO:0009306">
    <property type="term" value="P:protein secretion"/>
    <property type="evidence" value="ECO:0007669"/>
    <property type="project" value="InterPro"/>
</dbReference>
<dbReference type="EMBL" id="CM001475">
    <property type="protein sequence ID" value="EIC30283.1"/>
    <property type="molecule type" value="Genomic_DNA"/>
</dbReference>
<evidence type="ECO:0000259" key="11">
    <source>
        <dbReference type="Pfam" id="PF25994"/>
    </source>
</evidence>
<dbReference type="InterPro" id="IPR010129">
    <property type="entry name" value="T1SS_HlyD"/>
</dbReference>
<dbReference type="PANTHER" id="PTHR30386:SF26">
    <property type="entry name" value="TRANSPORT PROTEIN COMB"/>
    <property type="match status" value="1"/>
</dbReference>
<dbReference type="PANTHER" id="PTHR30386">
    <property type="entry name" value="MEMBRANE FUSION SUBUNIT OF EMRAB-TOLC MULTIDRUG EFFLUX PUMP"/>
    <property type="match status" value="1"/>
</dbReference>
<dbReference type="STRING" id="686340.Metal_2567"/>
<dbReference type="Proteomes" id="UP000005090">
    <property type="component" value="Chromosome"/>
</dbReference>
<feature type="transmembrane region" description="Helical" evidence="9">
    <location>
        <begin position="41"/>
        <end position="62"/>
    </location>
</feature>
<dbReference type="NCBIfam" id="TIGR01843">
    <property type="entry name" value="type_I_hlyD"/>
    <property type="match status" value="1"/>
</dbReference>
<dbReference type="Gene3D" id="2.40.50.100">
    <property type="match status" value="1"/>
</dbReference>
<dbReference type="GO" id="GO:0005886">
    <property type="term" value="C:plasma membrane"/>
    <property type="evidence" value="ECO:0007669"/>
    <property type="project" value="UniProtKB-SubCell"/>
</dbReference>